<protein>
    <submittedName>
        <fullName evidence="2">Uncharacterized protein</fullName>
    </submittedName>
</protein>
<proteinExistence type="predicted"/>
<reference evidence="2" key="2">
    <citation type="submission" date="2023-06" db="EMBL/GenBank/DDBJ databases">
        <authorList>
            <consortium name="Lawrence Berkeley National Laboratory"/>
            <person name="Haridas S."/>
            <person name="Hensen N."/>
            <person name="Bonometti L."/>
            <person name="Westerberg I."/>
            <person name="Brannstrom I.O."/>
            <person name="Guillou S."/>
            <person name="Cros-Aarteil S."/>
            <person name="Calhoun S."/>
            <person name="Kuo A."/>
            <person name="Mondo S."/>
            <person name="Pangilinan J."/>
            <person name="Riley R."/>
            <person name="Labutti K."/>
            <person name="Andreopoulos B."/>
            <person name="Lipzen A."/>
            <person name="Chen C."/>
            <person name="Yanf M."/>
            <person name="Daum C."/>
            <person name="Ng V."/>
            <person name="Clum A."/>
            <person name="Steindorff A."/>
            <person name="Ohm R."/>
            <person name="Martin F."/>
            <person name="Silar P."/>
            <person name="Natvig D."/>
            <person name="Lalanne C."/>
            <person name="Gautier V."/>
            <person name="Ament-Velasquez S.L."/>
            <person name="Kruys A."/>
            <person name="Hutchinson M.I."/>
            <person name="Powell A.J."/>
            <person name="Barry K."/>
            <person name="Miller A.N."/>
            <person name="Grigoriev I.V."/>
            <person name="Debuchy R."/>
            <person name="Gladieux P."/>
            <person name="Thoren M.H."/>
            <person name="Johannesson H."/>
        </authorList>
    </citation>
    <scope>NUCLEOTIDE SEQUENCE</scope>
    <source>
        <strain evidence="2">CBS 955.72</strain>
    </source>
</reference>
<dbReference type="Proteomes" id="UP001275084">
    <property type="component" value="Unassembled WGS sequence"/>
</dbReference>
<dbReference type="EMBL" id="JAUIQD010000008">
    <property type="protein sequence ID" value="KAK3341415.1"/>
    <property type="molecule type" value="Genomic_DNA"/>
</dbReference>
<accession>A0AAJ0H690</accession>
<organism evidence="2 3">
    <name type="scientific">Lasiosphaeria hispida</name>
    <dbReference type="NCBI Taxonomy" id="260671"/>
    <lineage>
        <taxon>Eukaryota</taxon>
        <taxon>Fungi</taxon>
        <taxon>Dikarya</taxon>
        <taxon>Ascomycota</taxon>
        <taxon>Pezizomycotina</taxon>
        <taxon>Sordariomycetes</taxon>
        <taxon>Sordariomycetidae</taxon>
        <taxon>Sordariales</taxon>
        <taxon>Lasiosphaeriaceae</taxon>
        <taxon>Lasiosphaeria</taxon>
    </lineage>
</organism>
<feature type="compositionally biased region" description="Polar residues" evidence="1">
    <location>
        <begin position="41"/>
        <end position="63"/>
    </location>
</feature>
<sequence length="246" mass="27019">MPSSGHSLRVIGIDRPKMESLKHQPSISGLYLSAVSCRGSQSTRETHIPPSQSYRGATRQNAAVPTLAPNRTERKQLSSRNRPSCIWPSVVLYGKQLRDGHCPRKGRGPLLEVYLIARLPPSLSTDARIRVAKDPVIPSLRASPILPPPPRTTGPRETAEPSSTCKNSPSRSASPTSAPSPDDEYRSTPSAQGTCPLTYSEPSCASWPCLDRIPRREAVIIGKQRWAPVDYNYSYPIRTPGMLMKK</sequence>
<feature type="region of interest" description="Disordered" evidence="1">
    <location>
        <begin position="139"/>
        <end position="193"/>
    </location>
</feature>
<comment type="caution">
    <text evidence="2">The sequence shown here is derived from an EMBL/GenBank/DDBJ whole genome shotgun (WGS) entry which is preliminary data.</text>
</comment>
<dbReference type="AlphaFoldDB" id="A0AAJ0H690"/>
<gene>
    <name evidence="2" type="ORF">B0T25DRAFT_341483</name>
</gene>
<evidence type="ECO:0000313" key="3">
    <source>
        <dbReference type="Proteomes" id="UP001275084"/>
    </source>
</evidence>
<feature type="compositionally biased region" description="Low complexity" evidence="1">
    <location>
        <begin position="168"/>
        <end position="180"/>
    </location>
</feature>
<keyword evidence="3" id="KW-1185">Reference proteome</keyword>
<evidence type="ECO:0000313" key="2">
    <source>
        <dbReference type="EMBL" id="KAK3341415.1"/>
    </source>
</evidence>
<reference evidence="2" key="1">
    <citation type="journal article" date="2023" name="Mol. Phylogenet. Evol.">
        <title>Genome-scale phylogeny and comparative genomics of the fungal order Sordariales.</title>
        <authorList>
            <person name="Hensen N."/>
            <person name="Bonometti L."/>
            <person name="Westerberg I."/>
            <person name="Brannstrom I.O."/>
            <person name="Guillou S."/>
            <person name="Cros-Aarteil S."/>
            <person name="Calhoun S."/>
            <person name="Haridas S."/>
            <person name="Kuo A."/>
            <person name="Mondo S."/>
            <person name="Pangilinan J."/>
            <person name="Riley R."/>
            <person name="LaButti K."/>
            <person name="Andreopoulos B."/>
            <person name="Lipzen A."/>
            <person name="Chen C."/>
            <person name="Yan M."/>
            <person name="Daum C."/>
            <person name="Ng V."/>
            <person name="Clum A."/>
            <person name="Steindorff A."/>
            <person name="Ohm R.A."/>
            <person name="Martin F."/>
            <person name="Silar P."/>
            <person name="Natvig D.O."/>
            <person name="Lalanne C."/>
            <person name="Gautier V."/>
            <person name="Ament-Velasquez S.L."/>
            <person name="Kruys A."/>
            <person name="Hutchinson M.I."/>
            <person name="Powell A.J."/>
            <person name="Barry K."/>
            <person name="Miller A.N."/>
            <person name="Grigoriev I.V."/>
            <person name="Debuchy R."/>
            <person name="Gladieux P."/>
            <person name="Hiltunen Thoren M."/>
            <person name="Johannesson H."/>
        </authorList>
    </citation>
    <scope>NUCLEOTIDE SEQUENCE</scope>
    <source>
        <strain evidence="2">CBS 955.72</strain>
    </source>
</reference>
<feature type="region of interest" description="Disordered" evidence="1">
    <location>
        <begin position="41"/>
        <end position="80"/>
    </location>
</feature>
<name>A0AAJ0H690_9PEZI</name>
<evidence type="ECO:0000256" key="1">
    <source>
        <dbReference type="SAM" id="MobiDB-lite"/>
    </source>
</evidence>